<dbReference type="OrthoDB" id="9776853at2"/>
<dbReference type="SUPFAM" id="SSF53474">
    <property type="entry name" value="alpha/beta-Hydrolases"/>
    <property type="match status" value="1"/>
</dbReference>
<dbReference type="InterPro" id="IPR029058">
    <property type="entry name" value="AB_hydrolase_fold"/>
</dbReference>
<dbReference type="AlphaFoldDB" id="A0A0A5G2T8"/>
<reference evidence="2 3" key="1">
    <citation type="submission" date="2013-08" db="EMBL/GenBank/DDBJ databases">
        <authorList>
            <person name="Huang J."/>
            <person name="Wang G."/>
        </authorList>
    </citation>
    <scope>NUCLEOTIDE SEQUENCE [LARGE SCALE GENOMIC DNA]</scope>
    <source>
        <strain evidence="2 3">JSM 072002</strain>
    </source>
</reference>
<dbReference type="GO" id="GO:0016020">
    <property type="term" value="C:membrane"/>
    <property type="evidence" value="ECO:0007669"/>
    <property type="project" value="TreeGrafter"/>
</dbReference>
<dbReference type="STRING" id="1385512.N784_05255"/>
<gene>
    <name evidence="2" type="ORF">N784_05255</name>
</gene>
<dbReference type="PANTHER" id="PTHR43798:SF33">
    <property type="entry name" value="HYDROLASE, PUTATIVE (AFU_ORTHOLOGUE AFUA_2G14860)-RELATED"/>
    <property type="match status" value="1"/>
</dbReference>
<dbReference type="Pfam" id="PF00561">
    <property type="entry name" value="Abhydrolase_1"/>
    <property type="match status" value="1"/>
</dbReference>
<dbReference type="EMBL" id="AVPG01000014">
    <property type="protein sequence ID" value="KGX86359.1"/>
    <property type="molecule type" value="Genomic_DNA"/>
</dbReference>
<dbReference type="Proteomes" id="UP000030401">
    <property type="component" value="Unassembled WGS sequence"/>
</dbReference>
<dbReference type="Gene3D" id="3.40.50.1820">
    <property type="entry name" value="alpha/beta hydrolase"/>
    <property type="match status" value="1"/>
</dbReference>
<dbReference type="InterPro" id="IPR000073">
    <property type="entry name" value="AB_hydrolase_1"/>
</dbReference>
<keyword evidence="3" id="KW-1185">Reference proteome</keyword>
<accession>A0A0A5G2T8</accession>
<evidence type="ECO:0000313" key="3">
    <source>
        <dbReference type="Proteomes" id="UP000030401"/>
    </source>
</evidence>
<evidence type="ECO:0000259" key="1">
    <source>
        <dbReference type="Pfam" id="PF00561"/>
    </source>
</evidence>
<evidence type="ECO:0000313" key="2">
    <source>
        <dbReference type="EMBL" id="KGX86359.1"/>
    </source>
</evidence>
<dbReference type="InterPro" id="IPR050266">
    <property type="entry name" value="AB_hydrolase_sf"/>
</dbReference>
<sequence length="270" mass="30968">MPTTLSYTTYRNEAVQPWIIFLHGLGGNYQIFNKQIEPFRAHYNLLFINLPGHGQSPYRKTNNLLSTTSKQVIDVLNAEKIPSAHFLGVSLGTVIMQQIAMEYPDRIKSMVLAGAAGKWLKWGEWIGRLAISFPFRYILPYMLPYTIFAHILMPKPNHSKSRNIFLQEARKLGKPAYLGWTYVIRDSYKVYEQLRENLNTIPKLYVSGAEDHMFLKGIQNHVKLEAKAKLHTIPHCGHVCNIEEADIFNGLALEFLEQVGKEEEAYWGVS</sequence>
<name>A0A0A5G2T8_9BACI</name>
<dbReference type="PANTHER" id="PTHR43798">
    <property type="entry name" value="MONOACYLGLYCEROL LIPASE"/>
    <property type="match status" value="1"/>
</dbReference>
<dbReference type="RefSeq" id="WP_052127252.1">
    <property type="nucleotide sequence ID" value="NZ_AVPG01000014.1"/>
</dbReference>
<proteinExistence type="predicted"/>
<dbReference type="eggNOG" id="COG2267">
    <property type="taxonomic scope" value="Bacteria"/>
</dbReference>
<feature type="domain" description="AB hydrolase-1" evidence="1">
    <location>
        <begin position="17"/>
        <end position="134"/>
    </location>
</feature>
<organism evidence="2 3">
    <name type="scientific">Pontibacillus litoralis JSM 072002</name>
    <dbReference type="NCBI Taxonomy" id="1385512"/>
    <lineage>
        <taxon>Bacteria</taxon>
        <taxon>Bacillati</taxon>
        <taxon>Bacillota</taxon>
        <taxon>Bacilli</taxon>
        <taxon>Bacillales</taxon>
        <taxon>Bacillaceae</taxon>
        <taxon>Pontibacillus</taxon>
    </lineage>
</organism>
<protein>
    <recommendedName>
        <fullName evidence="1">AB hydrolase-1 domain-containing protein</fullName>
    </recommendedName>
</protein>
<comment type="caution">
    <text evidence="2">The sequence shown here is derived from an EMBL/GenBank/DDBJ whole genome shotgun (WGS) entry which is preliminary data.</text>
</comment>